<evidence type="ECO:0000256" key="8">
    <source>
        <dbReference type="ARBA" id="ARBA00043962"/>
    </source>
</evidence>
<evidence type="ECO:0000256" key="5">
    <source>
        <dbReference type="ARBA" id="ARBA00022729"/>
    </source>
</evidence>
<dbReference type="EC" id="3.4.-.-" evidence="10"/>
<evidence type="ECO:0000256" key="10">
    <source>
        <dbReference type="RuleBase" id="RU361240"/>
    </source>
</evidence>
<reference evidence="13 14" key="1">
    <citation type="journal article" date="2019" name="Environ. Microbiol.">
        <title>At the nexus of three kingdoms: the genome of the mycorrhizal fungus Gigaspora margarita provides insights into plant, endobacterial and fungal interactions.</title>
        <authorList>
            <person name="Venice F."/>
            <person name="Ghignone S."/>
            <person name="Salvioli di Fossalunga A."/>
            <person name="Amselem J."/>
            <person name="Novero M."/>
            <person name="Xianan X."/>
            <person name="Sedzielewska Toro K."/>
            <person name="Morin E."/>
            <person name="Lipzen A."/>
            <person name="Grigoriev I.V."/>
            <person name="Henrissat B."/>
            <person name="Martin F.M."/>
            <person name="Bonfante P."/>
        </authorList>
    </citation>
    <scope>NUCLEOTIDE SEQUENCE [LARGE SCALE GENOMIC DNA]</scope>
    <source>
        <strain evidence="13 14">BEG34</strain>
    </source>
</reference>
<dbReference type="InterPro" id="IPR007484">
    <property type="entry name" value="Peptidase_M28"/>
</dbReference>
<comment type="caution">
    <text evidence="13">The sequence shown here is derived from an EMBL/GenBank/DDBJ whole genome shotgun (WGS) entry which is preliminary data.</text>
</comment>
<accession>A0A8H3WYR6</accession>
<protein>
    <recommendedName>
        <fullName evidence="10">Peptide hydrolase</fullName>
        <ecNumber evidence="10">3.4.-.-</ecNumber>
    </recommendedName>
</protein>
<dbReference type="GO" id="GO:0006508">
    <property type="term" value="P:proteolysis"/>
    <property type="evidence" value="ECO:0007669"/>
    <property type="project" value="UniProtKB-KW"/>
</dbReference>
<dbReference type="InterPro" id="IPR020040">
    <property type="entry name" value="Ribosomal_uL6_a/b-dom"/>
</dbReference>
<evidence type="ECO:0000256" key="4">
    <source>
        <dbReference type="ARBA" id="ARBA00022723"/>
    </source>
</evidence>
<dbReference type="AlphaFoldDB" id="A0A8H3WYR6"/>
<evidence type="ECO:0000256" key="7">
    <source>
        <dbReference type="ARBA" id="ARBA00022833"/>
    </source>
</evidence>
<evidence type="ECO:0000313" key="13">
    <source>
        <dbReference type="EMBL" id="KAF0383131.1"/>
    </source>
</evidence>
<dbReference type="GO" id="GO:0005840">
    <property type="term" value="C:ribosome"/>
    <property type="evidence" value="ECO:0007669"/>
    <property type="project" value="UniProtKB-KW"/>
</dbReference>
<dbReference type="GO" id="GO:0004177">
    <property type="term" value="F:aminopeptidase activity"/>
    <property type="evidence" value="ECO:0007669"/>
    <property type="project" value="UniProtKB-KW"/>
</dbReference>
<dbReference type="OrthoDB" id="2214at2759"/>
<keyword evidence="14" id="KW-1185">Reference proteome</keyword>
<dbReference type="GO" id="GO:0046872">
    <property type="term" value="F:metal ion binding"/>
    <property type="evidence" value="ECO:0007669"/>
    <property type="project" value="UniProtKB-KW"/>
</dbReference>
<comment type="cofactor">
    <cofactor evidence="1">
        <name>Zn(2+)</name>
        <dbReference type="ChEBI" id="CHEBI:29105"/>
    </cofactor>
</comment>
<keyword evidence="4 10" id="KW-0479">Metal-binding</keyword>
<proteinExistence type="inferred from homology"/>
<dbReference type="Pfam" id="PF04389">
    <property type="entry name" value="Peptidase_M28"/>
    <property type="match status" value="1"/>
</dbReference>
<keyword evidence="2" id="KW-0031">Aminopeptidase</keyword>
<dbReference type="GO" id="GO:0003735">
    <property type="term" value="F:structural constituent of ribosome"/>
    <property type="evidence" value="ECO:0007669"/>
    <property type="project" value="InterPro"/>
</dbReference>
<dbReference type="SUPFAM" id="SSF56053">
    <property type="entry name" value="Ribosomal protein L6"/>
    <property type="match status" value="2"/>
</dbReference>
<dbReference type="FunFam" id="3.40.630.10:FF:000042">
    <property type="entry name" value="Peptide hydrolase"/>
    <property type="match status" value="1"/>
</dbReference>
<dbReference type="PANTHER" id="PTHR12147">
    <property type="entry name" value="METALLOPEPTIDASE M28 FAMILY MEMBER"/>
    <property type="match status" value="1"/>
</dbReference>
<keyword evidence="5" id="KW-0732">Signal</keyword>
<evidence type="ECO:0000256" key="2">
    <source>
        <dbReference type="ARBA" id="ARBA00022438"/>
    </source>
</evidence>
<keyword evidence="6 10" id="KW-0378">Hydrolase</keyword>
<dbReference type="EMBL" id="WTPW01002403">
    <property type="protein sequence ID" value="KAF0383131.1"/>
    <property type="molecule type" value="Genomic_DNA"/>
</dbReference>
<evidence type="ECO:0000256" key="1">
    <source>
        <dbReference type="ARBA" id="ARBA00001947"/>
    </source>
</evidence>
<gene>
    <name evidence="13" type="ORF">F8M41_011798</name>
</gene>
<feature type="domain" description="Large ribosomal subunit protein uL6 alpha-beta" evidence="11">
    <location>
        <begin position="164"/>
        <end position="234"/>
    </location>
</feature>
<dbReference type="GO" id="GO:1990904">
    <property type="term" value="C:ribonucleoprotein complex"/>
    <property type="evidence" value="ECO:0007669"/>
    <property type="project" value="UniProtKB-KW"/>
</dbReference>
<dbReference type="PRINTS" id="PR00059">
    <property type="entry name" value="RIBOSOMALL6"/>
</dbReference>
<organism evidence="13 14">
    <name type="scientific">Gigaspora margarita</name>
    <dbReference type="NCBI Taxonomy" id="4874"/>
    <lineage>
        <taxon>Eukaryota</taxon>
        <taxon>Fungi</taxon>
        <taxon>Fungi incertae sedis</taxon>
        <taxon>Mucoromycota</taxon>
        <taxon>Glomeromycotina</taxon>
        <taxon>Glomeromycetes</taxon>
        <taxon>Diversisporales</taxon>
        <taxon>Gigasporaceae</taxon>
        <taxon>Gigaspora</taxon>
    </lineage>
</organism>
<evidence type="ECO:0000256" key="9">
    <source>
        <dbReference type="RuleBase" id="RU003869"/>
    </source>
</evidence>
<evidence type="ECO:0000256" key="6">
    <source>
        <dbReference type="ARBA" id="ARBA00022801"/>
    </source>
</evidence>
<dbReference type="Gene3D" id="3.90.930.12">
    <property type="entry name" value="Ribosomal protein L6, alpha-beta domain"/>
    <property type="match status" value="2"/>
</dbReference>
<comment type="similarity">
    <text evidence="8">Belongs to the peptidase M28 family. M28E subfamily.</text>
</comment>
<dbReference type="SUPFAM" id="SSF53187">
    <property type="entry name" value="Zn-dependent exopeptidases"/>
    <property type="match status" value="1"/>
</dbReference>
<sequence length="613" mass="69776">MLFRHSTPRIKLSFLNKCRTNSQRFLSATQPIASKIGRKIIRYPPEVLIKHDQTPITQPRVKADLNSTTLTISGPLGTHSMPLKPYIRLKFYESKVPYVKPEDRKPITNQDDFIDESDFDKKLSISVQHPENKEQKTMWGTTRALIANYIRGVSEGYKVSLKFVGVGYRASLESDGKLYLEVGYVNPVVMEIPPDIKCIVPAPTKIILSGTDKQLVYRFAAQIREHRKPEPYNQKVTVLTVLVAGLRITVQDSIDLTFNPEFQLSNLQNEEKRLIQTSSSTAEWMTEEQVLGLIRNKIKFMDITDYRSLGTKYKTFKKHEFPVSPAFQDEVMPLINNLTTKYMRKNLEKFTSFRNRYYKSKYGAESSQWLYDQVVSIVKNANYSDAILSVKQFPHRWEQKSIIARFAGSDEDKSNEVVIVGAHQDSVNMWMPSFGRSPGADDDGSGTVTILEAFRVLAAGQFRPKRSVEFHWYSAEEGGLLGSQAIASYYENLEVDVIAMLQNDMTGYVGKKYPEAFGIVVDFVDPDLTEFIRKLIKSYAQLPARNTKCGYACSDHASWRKAGYPSAFAIEGAFEDSNPYIHTSNDILDHLSFEHMLEFSKLSVSFAVELSHV</sequence>
<keyword evidence="9" id="KW-0689">Ribosomal protein</keyword>
<evidence type="ECO:0000259" key="12">
    <source>
        <dbReference type="Pfam" id="PF04389"/>
    </source>
</evidence>
<comment type="similarity">
    <text evidence="9">Belongs to the universal ribosomal protein uL6 family.</text>
</comment>
<dbReference type="Pfam" id="PF00347">
    <property type="entry name" value="Ribosomal_L6"/>
    <property type="match status" value="1"/>
</dbReference>
<evidence type="ECO:0000313" key="14">
    <source>
        <dbReference type="Proteomes" id="UP000439903"/>
    </source>
</evidence>
<dbReference type="Gene3D" id="3.40.630.10">
    <property type="entry name" value="Zn peptidases"/>
    <property type="match status" value="1"/>
</dbReference>
<feature type="domain" description="Peptidase M28" evidence="12">
    <location>
        <begin position="402"/>
        <end position="603"/>
    </location>
</feature>
<dbReference type="GO" id="GO:0006412">
    <property type="term" value="P:translation"/>
    <property type="evidence" value="ECO:0007669"/>
    <property type="project" value="InterPro"/>
</dbReference>
<keyword evidence="7 10" id="KW-0862">Zinc</keyword>
<dbReference type="InterPro" id="IPR036789">
    <property type="entry name" value="Ribosomal_uL6-like_a/b-dom_sf"/>
</dbReference>
<dbReference type="Proteomes" id="UP000439903">
    <property type="component" value="Unassembled WGS sequence"/>
</dbReference>
<dbReference type="PANTHER" id="PTHR12147:SF56">
    <property type="entry name" value="AMINOPEPTIDASE YDR415C-RELATED"/>
    <property type="match status" value="1"/>
</dbReference>
<name>A0A8H3WYR6_GIGMA</name>
<keyword evidence="3 10" id="KW-0645">Protease</keyword>
<dbReference type="GO" id="GO:0008235">
    <property type="term" value="F:metalloexopeptidase activity"/>
    <property type="evidence" value="ECO:0007669"/>
    <property type="project" value="InterPro"/>
</dbReference>
<dbReference type="InterPro" id="IPR045175">
    <property type="entry name" value="M28_fam"/>
</dbReference>
<dbReference type="GO" id="GO:0019843">
    <property type="term" value="F:rRNA binding"/>
    <property type="evidence" value="ECO:0007669"/>
    <property type="project" value="InterPro"/>
</dbReference>
<keyword evidence="9" id="KW-0687">Ribonucleoprotein</keyword>
<dbReference type="InterPro" id="IPR019906">
    <property type="entry name" value="Ribosomal_uL6_bac-type"/>
</dbReference>
<evidence type="ECO:0000256" key="3">
    <source>
        <dbReference type="ARBA" id="ARBA00022670"/>
    </source>
</evidence>
<dbReference type="CDD" id="cd03879">
    <property type="entry name" value="M28_AAP"/>
    <property type="match status" value="1"/>
</dbReference>
<evidence type="ECO:0000259" key="11">
    <source>
        <dbReference type="Pfam" id="PF00347"/>
    </source>
</evidence>